<keyword evidence="4" id="KW-0813">Transport</keyword>
<comment type="similarity">
    <text evidence="2">Belongs to the ferric reductase (FRE) family.</text>
</comment>
<dbReference type="Pfam" id="PF08022">
    <property type="entry name" value="FAD_binding_8"/>
    <property type="match status" value="1"/>
</dbReference>
<evidence type="ECO:0000256" key="10">
    <source>
        <dbReference type="ARBA" id="ARBA00023065"/>
    </source>
</evidence>
<dbReference type="InterPro" id="IPR039261">
    <property type="entry name" value="FNR_nucleotide-bd"/>
</dbReference>
<evidence type="ECO:0000256" key="7">
    <source>
        <dbReference type="ARBA" id="ARBA00022982"/>
    </source>
</evidence>
<dbReference type="InterPro" id="IPR051410">
    <property type="entry name" value="Ferric/Cupric_Reductase"/>
</dbReference>
<evidence type="ECO:0000256" key="9">
    <source>
        <dbReference type="ARBA" id="ARBA00023002"/>
    </source>
</evidence>
<evidence type="ECO:0000256" key="15">
    <source>
        <dbReference type="SAM" id="SignalP"/>
    </source>
</evidence>
<keyword evidence="15" id="KW-0732">Signal</keyword>
<dbReference type="SUPFAM" id="SSF63380">
    <property type="entry name" value="Riboflavin synthase domain-like"/>
    <property type="match status" value="1"/>
</dbReference>
<dbReference type="InterPro" id="IPR013130">
    <property type="entry name" value="Fe3_Rdtase_TM_dom"/>
</dbReference>
<dbReference type="SUPFAM" id="SSF52343">
    <property type="entry name" value="Ferredoxin reductase-like, C-terminal NADP-linked domain"/>
    <property type="match status" value="1"/>
</dbReference>
<feature type="transmembrane region" description="Helical" evidence="14">
    <location>
        <begin position="69"/>
        <end position="90"/>
    </location>
</feature>
<dbReference type="Pfam" id="PF01794">
    <property type="entry name" value="Ferric_reduct"/>
    <property type="match status" value="1"/>
</dbReference>
<accession>A0ABR4KIH2</accession>
<dbReference type="Gene3D" id="3.40.50.80">
    <property type="entry name" value="Nucleotide-binding domain of ferredoxin-NADP reductase (FNR) module"/>
    <property type="match status" value="1"/>
</dbReference>
<evidence type="ECO:0000256" key="3">
    <source>
        <dbReference type="ARBA" id="ARBA00012668"/>
    </source>
</evidence>
<dbReference type="SFLD" id="SFLDS00052">
    <property type="entry name" value="Ferric_Reductase_Domain"/>
    <property type="match status" value="1"/>
</dbReference>
<reference evidence="17 18" key="1">
    <citation type="submission" date="2024-07" db="EMBL/GenBank/DDBJ databases">
        <title>Section-level genome sequencing and comparative genomics of Aspergillus sections Usti and Cavernicolus.</title>
        <authorList>
            <consortium name="Lawrence Berkeley National Laboratory"/>
            <person name="Nybo J.L."/>
            <person name="Vesth T.C."/>
            <person name="Theobald S."/>
            <person name="Frisvad J.C."/>
            <person name="Larsen T.O."/>
            <person name="Kjaerboelling I."/>
            <person name="Rothschild-Mancinelli K."/>
            <person name="Lyhne E.K."/>
            <person name="Kogle M.E."/>
            <person name="Barry K."/>
            <person name="Clum A."/>
            <person name="Na H."/>
            <person name="Ledsgaard L."/>
            <person name="Lin J."/>
            <person name="Lipzen A."/>
            <person name="Kuo A."/>
            <person name="Riley R."/>
            <person name="Mondo S."/>
            <person name="Labutti K."/>
            <person name="Haridas S."/>
            <person name="Pangalinan J."/>
            <person name="Salamov A.A."/>
            <person name="Simmons B.A."/>
            <person name="Magnuson J.K."/>
            <person name="Chen J."/>
            <person name="Drula E."/>
            <person name="Henrissat B."/>
            <person name="Wiebenga A."/>
            <person name="Lubbers R.J."/>
            <person name="Gomes A.C."/>
            <person name="Makela M.R."/>
            <person name="Stajich J."/>
            <person name="Grigoriev I.V."/>
            <person name="Mortensen U.H."/>
            <person name="De Vries R.P."/>
            <person name="Baker S.E."/>
            <person name="Andersen M.R."/>
        </authorList>
    </citation>
    <scope>NUCLEOTIDE SEQUENCE [LARGE SCALE GENOMIC DNA]</scope>
    <source>
        <strain evidence="17 18">CBS 123904</strain>
    </source>
</reference>
<evidence type="ECO:0000256" key="1">
    <source>
        <dbReference type="ARBA" id="ARBA00004651"/>
    </source>
</evidence>
<comment type="catalytic activity">
    <reaction evidence="13">
        <text>2 a Fe(II)-siderophore + NADP(+) + H(+) = 2 a Fe(III)-siderophore + NADPH</text>
        <dbReference type="Rhea" id="RHEA:28795"/>
        <dbReference type="Rhea" id="RHEA-COMP:11342"/>
        <dbReference type="Rhea" id="RHEA-COMP:11344"/>
        <dbReference type="ChEBI" id="CHEBI:15378"/>
        <dbReference type="ChEBI" id="CHEBI:29033"/>
        <dbReference type="ChEBI" id="CHEBI:29034"/>
        <dbReference type="ChEBI" id="CHEBI:57783"/>
        <dbReference type="ChEBI" id="CHEBI:58349"/>
        <dbReference type="EC" id="1.16.1.9"/>
    </reaction>
</comment>
<sequence length="472" mass="51574">MFLTSIYILANAILASTVLAEYRVNHFASRYGWLAAANMALCTFFAMKNTPFAPIAHVSHNQLNILHRLAGYTAAFLVLLHAIFYMAHFGRQGRWAKLLESGNIEGFGSGVATIVLLLGIFRCRNYQLFFNSHILAFISLLILTALHRPDWAKKLPVVMVVMACIWLADRILRTARIAYNAVNNGATLHPLTDGATRVVFAKPSASAARPGAHCFLWIPRISVYQMHSFTIVNNGPDGLELVIKAQGSYTRALHTLAKEHAGRPIRASIDGPYGSLPEPAAYDKLVLIAGGSGASFAFGLLNRMMTQADGMPLTPVEFVWAVKRTEHLDWFADHLRNLTRCAPTVNITVYVTREEAQTPLETLPCPSPPSPLADTLKESGALEQEHDDDTERLLPSHTGYGGSGGHGFTIQYEKMAPQLVMEEAIQGVKSCDRILIAACGPRGLVDSVRDAASGLQGKDCCEIDIYSEGIGK</sequence>
<keyword evidence="11 14" id="KW-0472">Membrane</keyword>
<protein>
    <recommendedName>
        <fullName evidence="3">ferric-chelate reductase (NADPH)</fullName>
        <ecNumber evidence="3">1.16.1.9</ecNumber>
    </recommendedName>
</protein>
<evidence type="ECO:0000256" key="12">
    <source>
        <dbReference type="ARBA" id="ARBA00023180"/>
    </source>
</evidence>
<dbReference type="InterPro" id="IPR013112">
    <property type="entry name" value="FAD-bd_8"/>
</dbReference>
<keyword evidence="9" id="KW-0560">Oxidoreductase</keyword>
<proteinExistence type="inferred from homology"/>
<keyword evidence="18" id="KW-1185">Reference proteome</keyword>
<dbReference type="SFLD" id="SFLDG01168">
    <property type="entry name" value="Ferric_reductase_subgroup_(FRE"/>
    <property type="match status" value="1"/>
</dbReference>
<dbReference type="PANTHER" id="PTHR32361:SF9">
    <property type="entry name" value="FERRIC REDUCTASE TRANSMEMBRANE COMPONENT 3-RELATED"/>
    <property type="match status" value="1"/>
</dbReference>
<dbReference type="Proteomes" id="UP001610446">
    <property type="component" value="Unassembled WGS sequence"/>
</dbReference>
<evidence type="ECO:0000313" key="18">
    <source>
        <dbReference type="Proteomes" id="UP001610446"/>
    </source>
</evidence>
<evidence type="ECO:0000256" key="11">
    <source>
        <dbReference type="ARBA" id="ARBA00023136"/>
    </source>
</evidence>
<gene>
    <name evidence="17" type="ORF">BJY01DRAFT_100482</name>
</gene>
<evidence type="ECO:0000256" key="8">
    <source>
        <dbReference type="ARBA" id="ARBA00022989"/>
    </source>
</evidence>
<dbReference type="EMBL" id="JBFXLU010000026">
    <property type="protein sequence ID" value="KAL2852070.1"/>
    <property type="molecule type" value="Genomic_DNA"/>
</dbReference>
<evidence type="ECO:0000256" key="4">
    <source>
        <dbReference type="ARBA" id="ARBA00022448"/>
    </source>
</evidence>
<dbReference type="Pfam" id="PF08030">
    <property type="entry name" value="NAD_binding_6"/>
    <property type="match status" value="1"/>
</dbReference>
<feature type="transmembrane region" description="Helical" evidence="14">
    <location>
        <begin position="128"/>
        <end position="145"/>
    </location>
</feature>
<evidence type="ECO:0000256" key="6">
    <source>
        <dbReference type="ARBA" id="ARBA00022692"/>
    </source>
</evidence>
<comment type="subcellular location">
    <subcellularLocation>
        <location evidence="1">Cell membrane</location>
        <topology evidence="1">Multi-pass membrane protein</topology>
    </subcellularLocation>
</comment>
<dbReference type="PROSITE" id="PS51384">
    <property type="entry name" value="FAD_FR"/>
    <property type="match status" value="1"/>
</dbReference>
<feature type="chain" id="PRO_5045283668" description="ferric-chelate reductase (NADPH)" evidence="15">
    <location>
        <begin position="21"/>
        <end position="472"/>
    </location>
</feature>
<dbReference type="EC" id="1.16.1.9" evidence="3"/>
<comment type="caution">
    <text evidence="17">The sequence shown here is derived from an EMBL/GenBank/DDBJ whole genome shotgun (WGS) entry which is preliminary data.</text>
</comment>
<dbReference type="PANTHER" id="PTHR32361">
    <property type="entry name" value="FERRIC/CUPRIC REDUCTASE TRANSMEMBRANE COMPONENT"/>
    <property type="match status" value="1"/>
</dbReference>
<evidence type="ECO:0000259" key="16">
    <source>
        <dbReference type="PROSITE" id="PS51384"/>
    </source>
</evidence>
<keyword evidence="6 14" id="KW-0812">Transmembrane</keyword>
<evidence type="ECO:0000256" key="2">
    <source>
        <dbReference type="ARBA" id="ARBA00006278"/>
    </source>
</evidence>
<keyword evidence="5" id="KW-1003">Cell membrane</keyword>
<keyword evidence="7" id="KW-0249">Electron transport</keyword>
<keyword evidence="10" id="KW-0406">Ion transport</keyword>
<dbReference type="InterPro" id="IPR013121">
    <property type="entry name" value="Fe_red_NAD-bd_6"/>
</dbReference>
<name>A0ABR4KIH2_9EURO</name>
<feature type="signal peptide" evidence="15">
    <location>
        <begin position="1"/>
        <end position="20"/>
    </location>
</feature>
<evidence type="ECO:0000313" key="17">
    <source>
        <dbReference type="EMBL" id="KAL2852070.1"/>
    </source>
</evidence>
<dbReference type="CDD" id="cd06186">
    <property type="entry name" value="NOX_Duox_like_FAD_NADP"/>
    <property type="match status" value="1"/>
</dbReference>
<feature type="domain" description="FAD-binding FR-type" evidence="16">
    <location>
        <begin position="164"/>
        <end position="279"/>
    </location>
</feature>
<organism evidence="17 18">
    <name type="scientific">Aspergillus pseudoustus</name>
    <dbReference type="NCBI Taxonomy" id="1810923"/>
    <lineage>
        <taxon>Eukaryota</taxon>
        <taxon>Fungi</taxon>
        <taxon>Dikarya</taxon>
        <taxon>Ascomycota</taxon>
        <taxon>Pezizomycotina</taxon>
        <taxon>Eurotiomycetes</taxon>
        <taxon>Eurotiomycetidae</taxon>
        <taxon>Eurotiales</taxon>
        <taxon>Aspergillaceae</taxon>
        <taxon>Aspergillus</taxon>
        <taxon>Aspergillus subgen. Nidulantes</taxon>
    </lineage>
</organism>
<evidence type="ECO:0000256" key="5">
    <source>
        <dbReference type="ARBA" id="ARBA00022475"/>
    </source>
</evidence>
<feature type="transmembrane region" description="Helical" evidence="14">
    <location>
        <begin position="30"/>
        <end position="48"/>
    </location>
</feature>
<evidence type="ECO:0000256" key="13">
    <source>
        <dbReference type="ARBA" id="ARBA00048483"/>
    </source>
</evidence>
<keyword evidence="12" id="KW-0325">Glycoprotein</keyword>
<feature type="transmembrane region" description="Helical" evidence="14">
    <location>
        <begin position="102"/>
        <end position="121"/>
    </location>
</feature>
<dbReference type="InterPro" id="IPR017927">
    <property type="entry name" value="FAD-bd_FR_type"/>
</dbReference>
<dbReference type="InterPro" id="IPR017938">
    <property type="entry name" value="Riboflavin_synthase-like_b-brl"/>
</dbReference>
<keyword evidence="8 14" id="KW-1133">Transmembrane helix</keyword>
<evidence type="ECO:0000256" key="14">
    <source>
        <dbReference type="SAM" id="Phobius"/>
    </source>
</evidence>